<gene>
    <name evidence="1" type="ORF">SDC9_100950</name>
</gene>
<dbReference type="AlphaFoldDB" id="A0A645AMM9"/>
<comment type="caution">
    <text evidence="1">The sequence shown here is derived from an EMBL/GenBank/DDBJ whole genome shotgun (WGS) entry which is preliminary data.</text>
</comment>
<protein>
    <submittedName>
        <fullName evidence="1">Uncharacterized protein</fullName>
    </submittedName>
</protein>
<name>A0A645AMM9_9ZZZZ</name>
<sequence length="85" mass="9939">MQKKTKKQGVCAGIRFPRRRLLRGFYQPRFRFSEMVLDILPPSDGNRPGLLFKGGFQPLDHDVKRKRCNYLQRITGGGLQYELEI</sequence>
<reference evidence="1" key="1">
    <citation type="submission" date="2019-08" db="EMBL/GenBank/DDBJ databases">
        <authorList>
            <person name="Kucharzyk K."/>
            <person name="Murdoch R.W."/>
            <person name="Higgins S."/>
            <person name="Loffler F."/>
        </authorList>
    </citation>
    <scope>NUCLEOTIDE SEQUENCE</scope>
</reference>
<organism evidence="1">
    <name type="scientific">bioreactor metagenome</name>
    <dbReference type="NCBI Taxonomy" id="1076179"/>
    <lineage>
        <taxon>unclassified sequences</taxon>
        <taxon>metagenomes</taxon>
        <taxon>ecological metagenomes</taxon>
    </lineage>
</organism>
<dbReference type="EMBL" id="VSSQ01014684">
    <property type="protein sequence ID" value="MPM54176.1"/>
    <property type="molecule type" value="Genomic_DNA"/>
</dbReference>
<accession>A0A645AMM9</accession>
<evidence type="ECO:0000313" key="1">
    <source>
        <dbReference type="EMBL" id="MPM54176.1"/>
    </source>
</evidence>
<proteinExistence type="predicted"/>